<dbReference type="KEGG" id="tes:BW730_15475"/>
<gene>
    <name evidence="1" type="ORF">BW730_15475</name>
</gene>
<keyword evidence="1" id="KW-0808">Transferase</keyword>
<organism evidence="1 2">
    <name type="scientific">Tessaracoccus aquimaris</name>
    <dbReference type="NCBI Taxonomy" id="1332264"/>
    <lineage>
        <taxon>Bacteria</taxon>
        <taxon>Bacillati</taxon>
        <taxon>Actinomycetota</taxon>
        <taxon>Actinomycetes</taxon>
        <taxon>Propionibacteriales</taxon>
        <taxon>Propionibacteriaceae</taxon>
        <taxon>Tessaracoccus</taxon>
    </lineage>
</organism>
<dbReference type="InterPro" id="IPR038056">
    <property type="entry name" value="YjbR-like_sf"/>
</dbReference>
<dbReference type="OrthoDB" id="8479417at2"/>
<reference evidence="2" key="1">
    <citation type="submission" date="2017-02" db="EMBL/GenBank/DDBJ databases">
        <title>Tessaracoccus aquaemaris sp. nov., isolated from the intestine of a Korean rockfish, Sebastes schlegelii, in a marine aquaculture pond.</title>
        <authorList>
            <person name="Tak E.J."/>
            <person name="Bae J.-W."/>
        </authorList>
    </citation>
    <scope>NUCLEOTIDE SEQUENCE [LARGE SCALE GENOMIC DNA]</scope>
    <source>
        <strain evidence="2">NSG39</strain>
    </source>
</reference>
<dbReference type="SUPFAM" id="SSF142906">
    <property type="entry name" value="YjbR-like"/>
    <property type="match status" value="1"/>
</dbReference>
<evidence type="ECO:0000313" key="1">
    <source>
        <dbReference type="EMBL" id="AQP48696.1"/>
    </source>
</evidence>
<dbReference type="RefSeq" id="WP_077687043.1">
    <property type="nucleotide sequence ID" value="NZ_CP019606.1"/>
</dbReference>
<protein>
    <submittedName>
        <fullName evidence="1">Phosphoribosylglycinamide formyltransferase</fullName>
    </submittedName>
</protein>
<dbReference type="GO" id="GO:0016740">
    <property type="term" value="F:transferase activity"/>
    <property type="evidence" value="ECO:0007669"/>
    <property type="project" value="UniProtKB-KW"/>
</dbReference>
<dbReference type="EMBL" id="CP019606">
    <property type="protein sequence ID" value="AQP48696.1"/>
    <property type="molecule type" value="Genomic_DNA"/>
</dbReference>
<accession>A0A1Q2CRG0</accession>
<keyword evidence="2" id="KW-1185">Reference proteome</keyword>
<sequence length="138" mass="15526">MSESPRFDPLDPDLVRLRDIALALPGAGEKLVVGHPAFFTRKVFAYFGMSYKVDGEWVTNPRTVSVLLPEDERLALAEEPRVHVPGYIGPYGWLGICVDDDTDWAEIAELVELSYRETAGVRRIAELDAREEGWPRVP</sequence>
<dbReference type="Gene3D" id="3.90.1150.30">
    <property type="match status" value="1"/>
</dbReference>
<evidence type="ECO:0000313" key="2">
    <source>
        <dbReference type="Proteomes" id="UP000188145"/>
    </source>
</evidence>
<proteinExistence type="predicted"/>
<dbReference type="Pfam" id="PF04237">
    <property type="entry name" value="YjbR"/>
    <property type="match status" value="1"/>
</dbReference>
<dbReference type="Proteomes" id="UP000188145">
    <property type="component" value="Chromosome"/>
</dbReference>
<dbReference type="InterPro" id="IPR058532">
    <property type="entry name" value="YjbR/MT2646/Rv2570-like"/>
</dbReference>
<name>A0A1Q2CRG0_9ACTN</name>
<dbReference type="AlphaFoldDB" id="A0A1Q2CRG0"/>